<keyword evidence="5" id="KW-1185">Reference proteome</keyword>
<evidence type="ECO:0000313" key="5">
    <source>
        <dbReference type="Proteomes" id="UP000306753"/>
    </source>
</evidence>
<accession>A0A5R9QEB0</accession>
<dbReference type="InterPro" id="IPR001623">
    <property type="entry name" value="DnaJ_domain"/>
</dbReference>
<organism evidence="4 5">
    <name type="scientific">Stutzerimonas nosocomialis</name>
    <dbReference type="NCBI Taxonomy" id="1056496"/>
    <lineage>
        <taxon>Bacteria</taxon>
        <taxon>Pseudomonadati</taxon>
        <taxon>Pseudomonadota</taxon>
        <taxon>Gammaproteobacteria</taxon>
        <taxon>Pseudomonadales</taxon>
        <taxon>Pseudomonadaceae</taxon>
        <taxon>Stutzerimonas</taxon>
    </lineage>
</organism>
<dbReference type="SUPFAM" id="SSF158682">
    <property type="entry name" value="TerB-like"/>
    <property type="match status" value="1"/>
</dbReference>
<dbReference type="Proteomes" id="UP000306753">
    <property type="component" value="Unassembled WGS sequence"/>
</dbReference>
<dbReference type="CDD" id="cd07316">
    <property type="entry name" value="terB_like_DjlA"/>
    <property type="match status" value="1"/>
</dbReference>
<feature type="domain" description="J" evidence="3">
    <location>
        <begin position="188"/>
        <end position="254"/>
    </location>
</feature>
<dbReference type="EMBL" id="QLAG01000014">
    <property type="protein sequence ID" value="TLX63083.1"/>
    <property type="molecule type" value="Genomic_DNA"/>
</dbReference>
<gene>
    <name evidence="4" type="ORF">DN820_12435</name>
</gene>
<dbReference type="SMART" id="SM00271">
    <property type="entry name" value="DnaJ"/>
    <property type="match status" value="1"/>
</dbReference>
<dbReference type="Pfam" id="PF05099">
    <property type="entry name" value="TerB"/>
    <property type="match status" value="1"/>
</dbReference>
<protein>
    <submittedName>
        <fullName evidence="4">Molecular chaperone DjlA</fullName>
    </submittedName>
</protein>
<evidence type="ECO:0000256" key="2">
    <source>
        <dbReference type="SAM" id="MobiDB-lite"/>
    </source>
</evidence>
<comment type="caution">
    <text evidence="4">The sequence shown here is derived from an EMBL/GenBank/DDBJ whole genome shotgun (WGS) entry which is preliminary data.</text>
</comment>
<dbReference type="CDD" id="cd06257">
    <property type="entry name" value="DnaJ"/>
    <property type="match status" value="1"/>
</dbReference>
<dbReference type="OrthoDB" id="9782583at2"/>
<dbReference type="AlphaFoldDB" id="A0A5R9QEB0"/>
<dbReference type="PRINTS" id="PR00625">
    <property type="entry name" value="JDOMAIN"/>
</dbReference>
<name>A0A5R9QEB0_9GAMM</name>
<dbReference type="SUPFAM" id="SSF46565">
    <property type="entry name" value="Chaperone J-domain"/>
    <property type="match status" value="1"/>
</dbReference>
<dbReference type="InterPro" id="IPR007791">
    <property type="entry name" value="DjlA_N"/>
</dbReference>
<dbReference type="InterPro" id="IPR036869">
    <property type="entry name" value="J_dom_sf"/>
</dbReference>
<sequence length="254" mass="28364">MFWPITLLGALAGWLLASIPGALLGGLLGQVLDRRLGLDSWASLRERMRSGAPLQGEALLFVLLGRLAKSGGRVSEAHIRVARAEMQRRGLDQAGQREAIDAFYRGKSGDDSLRQPLRRLRDREQAAAVLQACWRMARAEGRVNTREHELIMLWGKWLGWSRDEVAAQDRDAGRRQGAPASRGGAYEEAMQLLGVRADSEMQVIKRAYRKLLSQHHPDKLAGSGASPAQVRDATERTRELHNAYALIRERRGFR</sequence>
<evidence type="ECO:0000259" key="3">
    <source>
        <dbReference type="PROSITE" id="PS50076"/>
    </source>
</evidence>
<feature type="region of interest" description="Disordered" evidence="2">
    <location>
        <begin position="215"/>
        <end position="235"/>
    </location>
</feature>
<evidence type="ECO:0000313" key="4">
    <source>
        <dbReference type="EMBL" id="TLX63083.1"/>
    </source>
</evidence>
<keyword evidence="1" id="KW-0143">Chaperone</keyword>
<dbReference type="Pfam" id="PF00226">
    <property type="entry name" value="DnaJ"/>
    <property type="match status" value="1"/>
</dbReference>
<proteinExistence type="predicted"/>
<dbReference type="Gene3D" id="1.10.3680.10">
    <property type="entry name" value="TerB-like"/>
    <property type="match status" value="1"/>
</dbReference>
<dbReference type="InterPro" id="IPR029024">
    <property type="entry name" value="TerB-like"/>
</dbReference>
<dbReference type="PROSITE" id="PS50076">
    <property type="entry name" value="DNAJ_2"/>
    <property type="match status" value="1"/>
</dbReference>
<dbReference type="Gene3D" id="1.10.287.110">
    <property type="entry name" value="DnaJ domain"/>
    <property type="match status" value="1"/>
</dbReference>
<evidence type="ECO:0000256" key="1">
    <source>
        <dbReference type="ARBA" id="ARBA00023186"/>
    </source>
</evidence>
<reference evidence="4 5" key="1">
    <citation type="journal article" date="2017" name="Eur. J. Clin. Microbiol. Infect. Dis.">
        <title>Uncommonly isolated clinical Pseudomonas: identification and phylogenetic assignation.</title>
        <authorList>
            <person name="Mulet M."/>
            <person name="Gomila M."/>
            <person name="Ramirez A."/>
            <person name="Cardew S."/>
            <person name="Moore E.R."/>
            <person name="Lalucat J."/>
            <person name="Garcia-Valdes E."/>
        </authorList>
    </citation>
    <scope>NUCLEOTIDE SEQUENCE [LARGE SCALE GENOMIC DNA]</scope>
    <source>
        <strain evidence="4 5">SD129</strain>
    </source>
</reference>
<dbReference type="RefSeq" id="WP_138407732.1">
    <property type="nucleotide sequence ID" value="NZ_QLAE01000009.1"/>
</dbReference>